<organism evidence="3 4">
    <name type="scientific">Nesterenkonia salmonea</name>
    <dbReference type="NCBI Taxonomy" id="1804987"/>
    <lineage>
        <taxon>Bacteria</taxon>
        <taxon>Bacillati</taxon>
        <taxon>Actinomycetota</taxon>
        <taxon>Actinomycetes</taxon>
        <taxon>Micrococcales</taxon>
        <taxon>Micrococcaceae</taxon>
        <taxon>Nesterenkonia</taxon>
    </lineage>
</organism>
<comment type="similarity">
    <text evidence="1">Belongs to the serpin family.</text>
</comment>
<evidence type="ECO:0000259" key="2">
    <source>
        <dbReference type="SMART" id="SM00093"/>
    </source>
</evidence>
<dbReference type="Pfam" id="PF00079">
    <property type="entry name" value="Serpin"/>
    <property type="match status" value="1"/>
</dbReference>
<dbReference type="AlphaFoldDB" id="A0A5R9BBU2"/>
<dbReference type="Gene3D" id="2.30.39.10">
    <property type="entry name" value="Alpha-1-antitrypsin, domain 1"/>
    <property type="match status" value="1"/>
</dbReference>
<name>A0A5R9BBU2_9MICC</name>
<dbReference type="PANTHER" id="PTHR11461">
    <property type="entry name" value="SERINE PROTEASE INHIBITOR, SERPIN"/>
    <property type="match status" value="1"/>
</dbReference>
<gene>
    <name evidence="3" type="ORF">FEF26_06315</name>
</gene>
<feature type="domain" description="Serpin" evidence="2">
    <location>
        <begin position="62"/>
        <end position="419"/>
    </location>
</feature>
<dbReference type="PANTHER" id="PTHR11461:SF211">
    <property type="entry name" value="GH10112P-RELATED"/>
    <property type="match status" value="1"/>
</dbReference>
<dbReference type="Proteomes" id="UP000310458">
    <property type="component" value="Unassembled WGS sequence"/>
</dbReference>
<dbReference type="GO" id="GO:0004867">
    <property type="term" value="F:serine-type endopeptidase inhibitor activity"/>
    <property type="evidence" value="ECO:0007669"/>
    <property type="project" value="InterPro"/>
</dbReference>
<keyword evidence="4" id="KW-1185">Reference proteome</keyword>
<dbReference type="EMBL" id="VAVZ01000013">
    <property type="protein sequence ID" value="TLP98113.1"/>
    <property type="molecule type" value="Genomic_DNA"/>
</dbReference>
<protein>
    <submittedName>
        <fullName evidence="3">Serpin family protein</fullName>
    </submittedName>
</protein>
<dbReference type="InterPro" id="IPR042185">
    <property type="entry name" value="Serpin_sf_2"/>
</dbReference>
<dbReference type="Gene3D" id="3.30.497.10">
    <property type="entry name" value="Antithrombin, subunit I, domain 2"/>
    <property type="match status" value="1"/>
</dbReference>
<dbReference type="InterPro" id="IPR042178">
    <property type="entry name" value="Serpin_sf_1"/>
</dbReference>
<reference evidence="3 4" key="1">
    <citation type="submission" date="2019-05" db="EMBL/GenBank/DDBJ databases">
        <title>Nesterenkonia sp. GY074 isolated from the Southern Atlantic Ocean.</title>
        <authorList>
            <person name="Zhang G."/>
        </authorList>
    </citation>
    <scope>NUCLEOTIDE SEQUENCE [LARGE SCALE GENOMIC DNA]</scope>
    <source>
        <strain evidence="3 4">GY074</strain>
    </source>
</reference>
<dbReference type="OrthoDB" id="9764871at2"/>
<accession>A0A5R9BBU2</accession>
<evidence type="ECO:0000313" key="3">
    <source>
        <dbReference type="EMBL" id="TLP98113.1"/>
    </source>
</evidence>
<sequence length="422" mass="44687">MHLDDLPRFGSVSLIGLLALTSCGGGGEDHRSSVEYEPASLNEADALTEVVNASTRFGSESLSELAEGQNTVVSPASILVALAMLAEGARGPAAQELDGLLGAAGSERTEAFSALQAAVLEYDGDPEVVQEDELPETPLLHLANQLVLAESTSPEQDFMDVLAAAFDAGVVTTDFGAAGSQRLLDDWVNEHTGGLIEESAVETPNADLVFVLQNAILLAARWQSQFDPADTSERDFTTPDGATVDAETMHQTLEAEYTEHDDAQIIRLPYTEAFAMDVVLPAEGSAPTDFTDEDWAAVDAAFIGQERATVDLALPTVDLRTGEDLVALLRNLGGSETVAGNDLSRIDPAVEIGQLAHQAVLTIDEEGTVAAAVTEIVGVTSAPADPPKTVEMTVDRPFSLRIVHEETSWPLFMAAIFDPTED</sequence>
<dbReference type="InterPro" id="IPR000215">
    <property type="entry name" value="Serpin_fam"/>
</dbReference>
<evidence type="ECO:0000256" key="1">
    <source>
        <dbReference type="RuleBase" id="RU000411"/>
    </source>
</evidence>
<dbReference type="SUPFAM" id="SSF56574">
    <property type="entry name" value="Serpins"/>
    <property type="match status" value="1"/>
</dbReference>
<dbReference type="InterPro" id="IPR036186">
    <property type="entry name" value="Serpin_sf"/>
</dbReference>
<proteinExistence type="inferred from homology"/>
<dbReference type="SMART" id="SM00093">
    <property type="entry name" value="SERPIN"/>
    <property type="match status" value="1"/>
</dbReference>
<dbReference type="GO" id="GO:0005615">
    <property type="term" value="C:extracellular space"/>
    <property type="evidence" value="ECO:0007669"/>
    <property type="project" value="InterPro"/>
</dbReference>
<dbReference type="RefSeq" id="WP_138252692.1">
    <property type="nucleotide sequence ID" value="NZ_VAVZ01000013.1"/>
</dbReference>
<comment type="caution">
    <text evidence="3">The sequence shown here is derived from an EMBL/GenBank/DDBJ whole genome shotgun (WGS) entry which is preliminary data.</text>
</comment>
<evidence type="ECO:0000313" key="4">
    <source>
        <dbReference type="Proteomes" id="UP000310458"/>
    </source>
</evidence>
<dbReference type="InterPro" id="IPR023796">
    <property type="entry name" value="Serpin_dom"/>
</dbReference>